<dbReference type="Proteomes" id="UP001162992">
    <property type="component" value="Chromosome 23"/>
</dbReference>
<dbReference type="EMBL" id="CM055114">
    <property type="protein sequence ID" value="KAJ7513626.1"/>
    <property type="molecule type" value="Genomic_DNA"/>
</dbReference>
<accession>A0ACC2A7V3</accession>
<sequence>MCFDTHSQLHVDIAPMLATDVADPVPRSSAFLLFLTCAPGVYFGITLAASSDGSSDSPSVFGVSYDGLFYLLRLFGYLGARELITRASSHLQHVQQRYQTSVDRHRRHVEFQLGDMVCLRLRFARHHFVQGHASTDKLAPRYYGPYRILEVLSPVTYRLQLTASTRACDVFHVSLLRAAIEDDAPCDAECPTAPELFPFLPVAILQVRLYHSRRRRQIQFWVQ</sequence>
<evidence type="ECO:0000313" key="1">
    <source>
        <dbReference type="EMBL" id="KAJ7513626.1"/>
    </source>
</evidence>
<organism evidence="1 2">
    <name type="scientific">Diphasiastrum complanatum</name>
    <name type="common">Issler's clubmoss</name>
    <name type="synonym">Lycopodium complanatum</name>
    <dbReference type="NCBI Taxonomy" id="34168"/>
    <lineage>
        <taxon>Eukaryota</taxon>
        <taxon>Viridiplantae</taxon>
        <taxon>Streptophyta</taxon>
        <taxon>Embryophyta</taxon>
        <taxon>Tracheophyta</taxon>
        <taxon>Lycopodiopsida</taxon>
        <taxon>Lycopodiales</taxon>
        <taxon>Lycopodiaceae</taxon>
        <taxon>Lycopodioideae</taxon>
        <taxon>Diphasiastrum</taxon>
    </lineage>
</organism>
<protein>
    <submittedName>
        <fullName evidence="1">Uncharacterized protein</fullName>
    </submittedName>
</protein>
<name>A0ACC2A7V3_DIPCM</name>
<comment type="caution">
    <text evidence="1">The sequence shown here is derived from an EMBL/GenBank/DDBJ whole genome shotgun (WGS) entry which is preliminary data.</text>
</comment>
<proteinExistence type="predicted"/>
<gene>
    <name evidence="1" type="ORF">O6H91_23G007600</name>
</gene>
<keyword evidence="2" id="KW-1185">Reference proteome</keyword>
<evidence type="ECO:0000313" key="2">
    <source>
        <dbReference type="Proteomes" id="UP001162992"/>
    </source>
</evidence>
<reference evidence="2" key="1">
    <citation type="journal article" date="2024" name="Proc. Natl. Acad. Sci. U.S.A.">
        <title>Extraordinary preservation of gene collinearity over three hundred million years revealed in homosporous lycophytes.</title>
        <authorList>
            <person name="Li C."/>
            <person name="Wickell D."/>
            <person name="Kuo L.Y."/>
            <person name="Chen X."/>
            <person name="Nie B."/>
            <person name="Liao X."/>
            <person name="Peng D."/>
            <person name="Ji J."/>
            <person name="Jenkins J."/>
            <person name="Williams M."/>
            <person name="Shu S."/>
            <person name="Plott C."/>
            <person name="Barry K."/>
            <person name="Rajasekar S."/>
            <person name="Grimwood J."/>
            <person name="Han X."/>
            <person name="Sun S."/>
            <person name="Hou Z."/>
            <person name="He W."/>
            <person name="Dai G."/>
            <person name="Sun C."/>
            <person name="Schmutz J."/>
            <person name="Leebens-Mack J.H."/>
            <person name="Li F.W."/>
            <person name="Wang L."/>
        </authorList>
    </citation>
    <scope>NUCLEOTIDE SEQUENCE [LARGE SCALE GENOMIC DNA]</scope>
    <source>
        <strain evidence="2">cv. PW_Plant_1</strain>
    </source>
</reference>